<dbReference type="EMBL" id="UOFG01000266">
    <property type="protein sequence ID" value="VAW66249.1"/>
    <property type="molecule type" value="Genomic_DNA"/>
</dbReference>
<name>A0A3B0XWA5_9ZZZZ</name>
<organism evidence="1">
    <name type="scientific">hydrothermal vent metagenome</name>
    <dbReference type="NCBI Taxonomy" id="652676"/>
    <lineage>
        <taxon>unclassified sequences</taxon>
        <taxon>metagenomes</taxon>
        <taxon>ecological metagenomes</taxon>
    </lineage>
</organism>
<dbReference type="InterPro" id="IPR036527">
    <property type="entry name" value="SCP2_sterol-bd_dom_sf"/>
</dbReference>
<gene>
    <name evidence="1" type="ORF">MNBD_GAMMA11-570</name>
</gene>
<dbReference type="AlphaFoldDB" id="A0A3B0XWA5"/>
<dbReference type="SUPFAM" id="SSF55718">
    <property type="entry name" value="SCP-like"/>
    <property type="match status" value="1"/>
</dbReference>
<sequence length="132" mass="15194">MLNLFGNDWMSKYKDEWNKDPYLAKKLNEIKFTSTIGYGFPDEPRPRACIVIKNGYVVEAGNYTGQPLNWDLRAKQTHWEEWINREVSSTGLGLAWSTGKLKFIKGDYKEMIKSPAMSSPFIKSFSAMSRIS</sequence>
<reference evidence="1" key="1">
    <citation type="submission" date="2018-06" db="EMBL/GenBank/DDBJ databases">
        <authorList>
            <person name="Zhirakovskaya E."/>
        </authorList>
    </citation>
    <scope>NUCLEOTIDE SEQUENCE</scope>
</reference>
<accession>A0A3B0XWA5</accession>
<proteinExistence type="predicted"/>
<evidence type="ECO:0000313" key="1">
    <source>
        <dbReference type="EMBL" id="VAW66249.1"/>
    </source>
</evidence>
<protein>
    <recommendedName>
        <fullName evidence="2">SCP-2 sterol transfer family protein</fullName>
    </recommendedName>
</protein>
<evidence type="ECO:0008006" key="2">
    <source>
        <dbReference type="Google" id="ProtNLM"/>
    </source>
</evidence>